<evidence type="ECO:0000259" key="1">
    <source>
        <dbReference type="Pfam" id="PF20236"/>
    </source>
</evidence>
<dbReference type="OrthoDB" id="3360976at2759"/>
<accession>A0A8S0XND0</accession>
<feature type="domain" description="DUF6593" evidence="1">
    <location>
        <begin position="8"/>
        <end position="195"/>
    </location>
</feature>
<proteinExistence type="predicted"/>
<gene>
    <name evidence="2" type="ORF">AAE3_LOCUS3271</name>
</gene>
<protein>
    <recommendedName>
        <fullName evidence="1">DUF6593 domain-containing protein</fullName>
    </recommendedName>
</protein>
<keyword evidence="3" id="KW-1185">Reference proteome</keyword>
<dbReference type="AlphaFoldDB" id="A0A8S0XND0"/>
<name>A0A8S0XND0_CYCAE</name>
<evidence type="ECO:0000313" key="2">
    <source>
        <dbReference type="EMBL" id="CAA7261037.1"/>
    </source>
</evidence>
<reference evidence="2 3" key="1">
    <citation type="submission" date="2020-01" db="EMBL/GenBank/DDBJ databases">
        <authorList>
            <person name="Gupta K D."/>
        </authorList>
    </citation>
    <scope>NUCLEOTIDE SEQUENCE [LARGE SCALE GENOMIC DNA]</scope>
</reference>
<dbReference type="Proteomes" id="UP000467700">
    <property type="component" value="Unassembled WGS sequence"/>
</dbReference>
<dbReference type="InterPro" id="IPR046528">
    <property type="entry name" value="DUF6593"/>
</dbReference>
<dbReference type="Pfam" id="PF20236">
    <property type="entry name" value="DUF6593"/>
    <property type="match status" value="1"/>
</dbReference>
<comment type="caution">
    <text evidence="2">The sequence shown here is derived from an EMBL/GenBank/DDBJ whole genome shotgun (WGS) entry which is preliminary data.</text>
</comment>
<dbReference type="EMBL" id="CACVBS010000031">
    <property type="protein sequence ID" value="CAA7261037.1"/>
    <property type="molecule type" value="Genomic_DNA"/>
</dbReference>
<sequence length="204" mass="22907">MHLYLTSNSPWDTTYCTESGQVIYKAESRALLGPRHITISKVQPARTIDLDADGKVPEEALRDAFTELGKVEWHAITYSKIRVGDGEEVSVKDFFRKDGWDSYGKIGVDGLLGRGRVFTGLDGKEYVWKMDSTKPKLYAFAKKGENETLVANFHQQHFGLVGKARPASLEIQPEFNHMADIIVITLIYIEKLRREKAGQNSGGD</sequence>
<organism evidence="2 3">
    <name type="scientific">Cyclocybe aegerita</name>
    <name type="common">Black poplar mushroom</name>
    <name type="synonym">Agrocybe aegerita</name>
    <dbReference type="NCBI Taxonomy" id="1973307"/>
    <lineage>
        <taxon>Eukaryota</taxon>
        <taxon>Fungi</taxon>
        <taxon>Dikarya</taxon>
        <taxon>Basidiomycota</taxon>
        <taxon>Agaricomycotina</taxon>
        <taxon>Agaricomycetes</taxon>
        <taxon>Agaricomycetidae</taxon>
        <taxon>Agaricales</taxon>
        <taxon>Agaricineae</taxon>
        <taxon>Bolbitiaceae</taxon>
        <taxon>Cyclocybe</taxon>
    </lineage>
</organism>
<evidence type="ECO:0000313" key="3">
    <source>
        <dbReference type="Proteomes" id="UP000467700"/>
    </source>
</evidence>